<reference evidence="1 2" key="1">
    <citation type="submission" date="2013-08" db="EMBL/GenBank/DDBJ databases">
        <authorList>
            <person name="Weinstock G."/>
            <person name="Sodergren E."/>
            <person name="Wylie T."/>
            <person name="Fulton L."/>
            <person name="Fulton R."/>
            <person name="Fronick C."/>
            <person name="O'Laughlin M."/>
            <person name="Godfrey J."/>
            <person name="Miner T."/>
            <person name="Herter B."/>
            <person name="Appelbaum E."/>
            <person name="Cordes M."/>
            <person name="Lek S."/>
            <person name="Wollam A."/>
            <person name="Pepin K.H."/>
            <person name="Palsikar V.B."/>
            <person name="Mitreva M."/>
            <person name="Wilson R.K."/>
        </authorList>
    </citation>
    <scope>NUCLEOTIDE SEQUENCE [LARGE SCALE GENOMIC DNA]</scope>
    <source>
        <strain evidence="1 2">ATCC 15930</strain>
    </source>
</reference>
<organism evidence="1 2">
    <name type="scientific">Hoylesella loescheii DSM 19665 = JCM 12249 = ATCC 15930</name>
    <dbReference type="NCBI Taxonomy" id="1122985"/>
    <lineage>
        <taxon>Bacteria</taxon>
        <taxon>Pseudomonadati</taxon>
        <taxon>Bacteroidota</taxon>
        <taxon>Bacteroidia</taxon>
        <taxon>Bacteroidales</taxon>
        <taxon>Prevotellaceae</taxon>
        <taxon>Hoylesella</taxon>
    </lineage>
</organism>
<evidence type="ECO:0000313" key="2">
    <source>
        <dbReference type="Proteomes" id="UP000027442"/>
    </source>
</evidence>
<protein>
    <submittedName>
        <fullName evidence="1">Uncharacterized protein</fullName>
    </submittedName>
</protein>
<sequence length="51" mass="6363">MRARGESKTIRVFALARRWKLYFSHFNWCEWRAEKCEKAMEKWMDEHVGTR</sequence>
<dbReference type="AlphaFoldDB" id="A0A069QRR0"/>
<dbReference type="Proteomes" id="UP000027442">
    <property type="component" value="Unassembled WGS sequence"/>
</dbReference>
<dbReference type="PATRIC" id="fig|1122985.7.peg.1471"/>
<gene>
    <name evidence="1" type="ORF">HMPREF1991_01418</name>
</gene>
<proteinExistence type="predicted"/>
<dbReference type="HOGENOM" id="CLU_3102212_0_0_10"/>
<accession>A0A069QRR0</accession>
<evidence type="ECO:0000313" key="1">
    <source>
        <dbReference type="EMBL" id="KDR52531.1"/>
    </source>
</evidence>
<name>A0A069QRR0_HOYLO</name>
<keyword evidence="2" id="KW-1185">Reference proteome</keyword>
<dbReference type="EMBL" id="JNGW01000061">
    <property type="protein sequence ID" value="KDR52531.1"/>
    <property type="molecule type" value="Genomic_DNA"/>
</dbReference>
<comment type="caution">
    <text evidence="1">The sequence shown here is derived from an EMBL/GenBank/DDBJ whole genome shotgun (WGS) entry which is preliminary data.</text>
</comment>